<dbReference type="AlphaFoldDB" id="A0A1N6K7U6"/>
<organism evidence="2 3">
    <name type="scientific">Paraburkholderia phenazinium</name>
    <dbReference type="NCBI Taxonomy" id="60549"/>
    <lineage>
        <taxon>Bacteria</taxon>
        <taxon>Pseudomonadati</taxon>
        <taxon>Pseudomonadota</taxon>
        <taxon>Betaproteobacteria</taxon>
        <taxon>Burkholderiales</taxon>
        <taxon>Burkholderiaceae</taxon>
        <taxon>Paraburkholderia</taxon>
    </lineage>
</organism>
<sequence>MSPSSDIETLFGHFGGNAGDYQEIGRENEASTARTRWPLLVTLDLTQPSIPAIVQRRDAASKQADDAAQAQAAADDRPEASVSADTPLTGPALMRSKAPLFARPHRRNIPPVANVVKADGPRGAERFSALPQVADPQVAASQTAAPVAAAAAVAPAASIPTVPPIPPVVASTAPGFASIAHMGDVPPVVAPATAHAVPSQPSVAPALRAFAPPAAPLFSAKFAGAGVSRVPTTSSSFTAGTPRAAVAAPAPTPAPAVATAQPGSILGKLFKPAAHNPASATATPAPQNTAAPLASVFDRLRGEAPAAATPAPHSWLTNGPRRS</sequence>
<feature type="compositionally biased region" description="Basic and acidic residues" evidence="1">
    <location>
        <begin position="56"/>
        <end position="65"/>
    </location>
</feature>
<reference evidence="2 3" key="1">
    <citation type="submission" date="2016-11" db="EMBL/GenBank/DDBJ databases">
        <authorList>
            <person name="Jaros S."/>
            <person name="Januszkiewicz K."/>
            <person name="Wedrychowicz H."/>
        </authorList>
    </citation>
    <scope>NUCLEOTIDE SEQUENCE [LARGE SCALE GENOMIC DNA]</scope>
    <source>
        <strain evidence="2 3">GAS86</strain>
    </source>
</reference>
<dbReference type="OrthoDB" id="8812063at2"/>
<dbReference type="InterPro" id="IPR024487">
    <property type="entry name" value="CBP_BcsR"/>
</dbReference>
<evidence type="ECO:0008006" key="4">
    <source>
        <dbReference type="Google" id="ProtNLM"/>
    </source>
</evidence>
<proteinExistence type="predicted"/>
<feature type="region of interest" description="Disordered" evidence="1">
    <location>
        <begin position="1"/>
        <end position="30"/>
    </location>
</feature>
<feature type="region of interest" description="Disordered" evidence="1">
    <location>
        <begin position="301"/>
        <end position="323"/>
    </location>
</feature>
<accession>A0A1N6K7U6</accession>
<protein>
    <recommendedName>
        <fullName evidence="4">Cellulose biosynthesis protein BcsR</fullName>
    </recommendedName>
</protein>
<feature type="region of interest" description="Disordered" evidence="1">
    <location>
        <begin position="275"/>
        <end position="294"/>
    </location>
</feature>
<gene>
    <name evidence="2" type="ORF">SAMN05444168_6326</name>
</gene>
<evidence type="ECO:0000313" key="2">
    <source>
        <dbReference type="EMBL" id="SIO52640.1"/>
    </source>
</evidence>
<name>A0A1N6K7U6_9BURK</name>
<feature type="region of interest" description="Disordered" evidence="1">
    <location>
        <begin position="56"/>
        <end position="93"/>
    </location>
</feature>
<dbReference type="EMBL" id="FSRM01000002">
    <property type="protein sequence ID" value="SIO52640.1"/>
    <property type="molecule type" value="Genomic_DNA"/>
</dbReference>
<evidence type="ECO:0000256" key="1">
    <source>
        <dbReference type="SAM" id="MobiDB-lite"/>
    </source>
</evidence>
<dbReference type="NCBIfam" id="NF040718">
    <property type="entry name" value="BcsP_of_Ic"/>
    <property type="match status" value="1"/>
</dbReference>
<dbReference type="Pfam" id="PF10945">
    <property type="entry name" value="CBP_BcsR"/>
    <property type="match status" value="1"/>
</dbReference>
<dbReference type="RefSeq" id="WP_074268172.1">
    <property type="nucleotide sequence ID" value="NZ_FSRM01000002.1"/>
</dbReference>
<dbReference type="Proteomes" id="UP000184693">
    <property type="component" value="Unassembled WGS sequence"/>
</dbReference>
<evidence type="ECO:0000313" key="3">
    <source>
        <dbReference type="Proteomes" id="UP000184693"/>
    </source>
</evidence>